<feature type="compositionally biased region" description="Low complexity" evidence="5">
    <location>
        <begin position="575"/>
        <end position="584"/>
    </location>
</feature>
<evidence type="ECO:0000256" key="3">
    <source>
        <dbReference type="ARBA" id="ARBA00022833"/>
    </source>
</evidence>
<evidence type="ECO:0000256" key="1">
    <source>
        <dbReference type="ARBA" id="ARBA00022723"/>
    </source>
</evidence>
<dbReference type="EMBL" id="JANTQA010000036">
    <property type="protein sequence ID" value="KAJ3436536.1"/>
    <property type="molecule type" value="Genomic_DNA"/>
</dbReference>
<sequence>MIYLDDNERNSRTETSSRRSVPTTTTTPTTRTNHNENAKTISASRYFDKILNYKIKNIQNQKKRVLFTKLTLMYSKQKRLSTRIIYKILFGNSLLLRPYWPPSIGPIFLTHDKNFRVKLSKESITQLKKGTTQKNCSIYFRCFCHASLQQLNSQNLKKINVQISVCEKKLNLTPNKPIKMDLNWFNNKTNKANEITFSITQSFSKNCMIIVVFQPMVKVSIEDLTKKIVSNKTLNKTEAISLMQKNQFGFTIDEKREPYLKQTIPMKQTVIINNKNNTNINKIRSNTQINNNNIDQKFYQNESRLNLNLNSNQGNFNKSMNTNLSMNKVNNRNATNNDISINFLSDTISLKCPLSRKRIKIPSRTIKCKHLQCFDLTQFIKFAEFSKKWVCPCCNIKIKLNELIIDGFVQEIISKCNKTHEEVTVFPDGSWSLGKIEVTTQKPKPKQVDIVIDPEIEDFQDLYDILNPSASQFTFSMNKQQNNSNFISNNNNINDGNGNDNYNFNITNSNNNNLNNTSSNNFNNNNFNNNNYNNNNLETNPFNFPQISSLPTNFNILTNNQNKSNVIIRKRQLPQQLPTQQTQQIERDQGNNHNQNNFNLTNTNFNFGFFENIQNNTNTNNISNNSNNSNKIRRTLETRPINLIDALDDQNSQQSFLNFSDQTSSELQNFNFNSNSNSFYLQNNQPPKKSQDSSYNQLFFDSMNNFD</sequence>
<dbReference type="AlphaFoldDB" id="A0AAV7Z5R8"/>
<reference evidence="7" key="1">
    <citation type="submission" date="2022-08" db="EMBL/GenBank/DDBJ databases">
        <title>Novel sulphate-reducing endosymbionts in the free-living metamonad Anaeramoeba.</title>
        <authorList>
            <person name="Jerlstrom-Hultqvist J."/>
            <person name="Cepicka I."/>
            <person name="Gallot-Lavallee L."/>
            <person name="Salas-Leiva D."/>
            <person name="Curtis B.A."/>
            <person name="Zahonova K."/>
            <person name="Pipaliya S."/>
            <person name="Dacks J."/>
            <person name="Roger A.J."/>
        </authorList>
    </citation>
    <scope>NUCLEOTIDE SEQUENCE</scope>
    <source>
        <strain evidence="7">Busselton2</strain>
    </source>
</reference>
<dbReference type="InterPro" id="IPR013083">
    <property type="entry name" value="Znf_RING/FYVE/PHD"/>
</dbReference>
<dbReference type="GO" id="GO:0000785">
    <property type="term" value="C:chromatin"/>
    <property type="evidence" value="ECO:0007669"/>
    <property type="project" value="TreeGrafter"/>
</dbReference>
<feature type="compositionally biased region" description="Low complexity" evidence="5">
    <location>
        <begin position="591"/>
        <end position="600"/>
    </location>
</feature>
<name>A0AAV7Z5R8_9EUKA</name>
<evidence type="ECO:0000256" key="5">
    <source>
        <dbReference type="SAM" id="MobiDB-lite"/>
    </source>
</evidence>
<keyword evidence="3" id="KW-0862">Zinc</keyword>
<dbReference type="Proteomes" id="UP001146793">
    <property type="component" value="Unassembled WGS sequence"/>
</dbReference>
<dbReference type="GO" id="GO:0061665">
    <property type="term" value="F:SUMO ligase activity"/>
    <property type="evidence" value="ECO:0007669"/>
    <property type="project" value="TreeGrafter"/>
</dbReference>
<dbReference type="GO" id="GO:0008270">
    <property type="term" value="F:zinc ion binding"/>
    <property type="evidence" value="ECO:0007669"/>
    <property type="project" value="UniProtKB-KW"/>
</dbReference>
<gene>
    <name evidence="7" type="ORF">M0812_18594</name>
</gene>
<comment type="caution">
    <text evidence="7">The sequence shown here is derived from an EMBL/GenBank/DDBJ whole genome shotgun (WGS) entry which is preliminary data.</text>
</comment>
<dbReference type="PANTHER" id="PTHR10782:SF4">
    <property type="entry name" value="TONALLI, ISOFORM E"/>
    <property type="match status" value="1"/>
</dbReference>
<feature type="compositionally biased region" description="Low complexity" evidence="5">
    <location>
        <begin position="18"/>
        <end position="32"/>
    </location>
</feature>
<dbReference type="PROSITE" id="PS51044">
    <property type="entry name" value="ZF_SP_RING"/>
    <property type="match status" value="1"/>
</dbReference>
<keyword evidence="2 4" id="KW-0863">Zinc-finger</keyword>
<organism evidence="7 8">
    <name type="scientific">Anaeramoeba flamelloides</name>
    <dbReference type="NCBI Taxonomy" id="1746091"/>
    <lineage>
        <taxon>Eukaryota</taxon>
        <taxon>Metamonada</taxon>
        <taxon>Anaeramoebidae</taxon>
        <taxon>Anaeramoeba</taxon>
    </lineage>
</organism>
<feature type="region of interest" description="Disordered" evidence="5">
    <location>
        <begin position="1"/>
        <end position="34"/>
    </location>
</feature>
<feature type="region of interest" description="Disordered" evidence="5">
    <location>
        <begin position="575"/>
        <end position="600"/>
    </location>
</feature>
<accession>A0AAV7Z5R8</accession>
<evidence type="ECO:0000256" key="4">
    <source>
        <dbReference type="PROSITE-ProRule" id="PRU00452"/>
    </source>
</evidence>
<dbReference type="CDD" id="cd16650">
    <property type="entry name" value="SP-RING_PIAS-like"/>
    <property type="match status" value="1"/>
</dbReference>
<dbReference type="Gene3D" id="3.30.40.10">
    <property type="entry name" value="Zinc/RING finger domain, C3HC4 (zinc finger)"/>
    <property type="match status" value="1"/>
</dbReference>
<dbReference type="InterPro" id="IPR004181">
    <property type="entry name" value="Znf_MIZ"/>
</dbReference>
<evidence type="ECO:0000313" key="8">
    <source>
        <dbReference type="Proteomes" id="UP001146793"/>
    </source>
</evidence>
<evidence type="ECO:0000259" key="6">
    <source>
        <dbReference type="PROSITE" id="PS51044"/>
    </source>
</evidence>
<evidence type="ECO:0000256" key="2">
    <source>
        <dbReference type="ARBA" id="ARBA00022771"/>
    </source>
</evidence>
<feature type="domain" description="SP-RING-type" evidence="6">
    <location>
        <begin position="337"/>
        <end position="422"/>
    </location>
</feature>
<evidence type="ECO:0000313" key="7">
    <source>
        <dbReference type="EMBL" id="KAJ3436536.1"/>
    </source>
</evidence>
<dbReference type="PANTHER" id="PTHR10782">
    <property type="entry name" value="ZINC FINGER MIZ DOMAIN-CONTAINING PROTEIN"/>
    <property type="match status" value="1"/>
</dbReference>
<keyword evidence="1" id="KW-0479">Metal-binding</keyword>
<proteinExistence type="predicted"/>
<feature type="compositionally biased region" description="Basic and acidic residues" evidence="5">
    <location>
        <begin position="1"/>
        <end position="17"/>
    </location>
</feature>
<dbReference type="Pfam" id="PF02891">
    <property type="entry name" value="zf-MIZ"/>
    <property type="match status" value="1"/>
</dbReference>
<dbReference type="GO" id="GO:0016925">
    <property type="term" value="P:protein sumoylation"/>
    <property type="evidence" value="ECO:0007669"/>
    <property type="project" value="TreeGrafter"/>
</dbReference>
<protein>
    <submittedName>
        <fullName evidence="7">Tonalli isoform b</fullName>
    </submittedName>
</protein>